<dbReference type="Proteomes" id="UP000294325">
    <property type="component" value="Chromosome"/>
</dbReference>
<protein>
    <submittedName>
        <fullName evidence="1">Uncharacterized protein</fullName>
    </submittedName>
</protein>
<sequence>MSDISTTVAGTDLKTGYPCNESGQLLDPYKDGENVVDWKPGMELSPLTEPCGRSEYNIGTEDVCYCFDFKIITALTAPYRKFLILDAVVNSKIGSFIQQAGYEVIDLADYRSTVSLGLIDLACHGISNSKEPSIVHSDENADIYHFHRAVFVAVQRGLGKEVPDFIDQQLRFGDSEINTYCQIT</sequence>
<organism evidence="1 2">
    <name type="scientific">Nitrosococcus wardiae</name>
    <dbReference type="NCBI Taxonomy" id="1814290"/>
    <lineage>
        <taxon>Bacteria</taxon>
        <taxon>Pseudomonadati</taxon>
        <taxon>Pseudomonadota</taxon>
        <taxon>Gammaproteobacteria</taxon>
        <taxon>Chromatiales</taxon>
        <taxon>Chromatiaceae</taxon>
        <taxon>Nitrosococcus</taxon>
    </lineage>
</organism>
<dbReference type="AlphaFoldDB" id="A0A4P7C0D4"/>
<dbReference type="KEGG" id="nwr:E3U44_10985"/>
<dbReference type="RefSeq" id="WP_134358229.1">
    <property type="nucleotide sequence ID" value="NZ_CP038033.1"/>
</dbReference>
<evidence type="ECO:0000313" key="2">
    <source>
        <dbReference type="Proteomes" id="UP000294325"/>
    </source>
</evidence>
<keyword evidence="2" id="KW-1185">Reference proteome</keyword>
<accession>A0A4P7C0D4</accession>
<gene>
    <name evidence="1" type="ORF">E3U44_10985</name>
</gene>
<name>A0A4P7C0D4_9GAMM</name>
<reference evidence="1 2" key="1">
    <citation type="submission" date="2019-03" db="EMBL/GenBank/DDBJ databases">
        <title>The genome sequence of Nitrosococcus wardiae strain D1FHST reveals the archetypal metabolic capacity of ammonia-oxidizing Gammaproteobacteria.</title>
        <authorList>
            <person name="Wang L."/>
            <person name="Lim C.K."/>
            <person name="Hanson T.E."/>
            <person name="Dang H."/>
            <person name="Klotz M.G."/>
        </authorList>
    </citation>
    <scope>NUCLEOTIDE SEQUENCE [LARGE SCALE GENOMIC DNA]</scope>
    <source>
        <strain evidence="1 2">D1FHS</strain>
    </source>
</reference>
<dbReference type="EMBL" id="CP038033">
    <property type="protein sequence ID" value="QBQ54980.1"/>
    <property type="molecule type" value="Genomic_DNA"/>
</dbReference>
<proteinExistence type="predicted"/>
<evidence type="ECO:0000313" key="1">
    <source>
        <dbReference type="EMBL" id="QBQ54980.1"/>
    </source>
</evidence>